<dbReference type="EMBL" id="BAAACR010000002">
    <property type="protein sequence ID" value="GAA0203965.1"/>
    <property type="molecule type" value="Genomic_DNA"/>
</dbReference>
<proteinExistence type="inferred from homology"/>
<name>A0ABN0SWQ8_9FIRM</name>
<comment type="similarity">
    <text evidence="1">Belongs to the cation transport ATPase (P-type) (TC 3.A.3) family. Type IB subfamily.</text>
</comment>
<dbReference type="PANTHER" id="PTHR48085">
    <property type="entry name" value="CADMIUM/ZINC-TRANSPORTING ATPASE HMA2-RELATED"/>
    <property type="match status" value="1"/>
</dbReference>
<evidence type="ECO:0000256" key="1">
    <source>
        <dbReference type="ARBA" id="ARBA00006024"/>
    </source>
</evidence>
<keyword evidence="2" id="KW-0812">Transmembrane</keyword>
<protein>
    <submittedName>
        <fullName evidence="3">Uncharacterized protein</fullName>
    </submittedName>
</protein>
<dbReference type="InterPro" id="IPR023214">
    <property type="entry name" value="HAD_sf"/>
</dbReference>
<organism evidence="3 4">
    <name type="scientific">Selenomonas dianae</name>
    <dbReference type="NCBI Taxonomy" id="135079"/>
    <lineage>
        <taxon>Bacteria</taxon>
        <taxon>Bacillati</taxon>
        <taxon>Bacillota</taxon>
        <taxon>Negativicutes</taxon>
        <taxon>Selenomonadales</taxon>
        <taxon>Selenomonadaceae</taxon>
        <taxon>Selenomonas</taxon>
    </lineage>
</organism>
<sequence>MTHTGQKGIPQTAVIYLLLLGIAALIYQSTGDVIRAVTAVIAFTPCAYILAGSAAAAGAELSLARRGIFIRTGDVLTDLGRAEVIAFDTALLCRTGSLDPAFPQTVSVLRRMGLHPVLRVDKDRETAAHIGAAAGISDLRTDAELTHAAGSSTPAAHVRSHQCAVHGSTLLLTLSGSNASADAMIRGGALHKLPILVRMARRTREKIEQNEIFGNTLGFIGVGLAAAGILSPVSAVLWHLATALILLLNAAGLCAVGAREKKFAF</sequence>
<feature type="transmembrane region" description="Helical" evidence="2">
    <location>
        <begin position="236"/>
        <end position="258"/>
    </location>
</feature>
<dbReference type="Gene3D" id="3.40.50.1000">
    <property type="entry name" value="HAD superfamily/HAD-like"/>
    <property type="match status" value="1"/>
</dbReference>
<evidence type="ECO:0000256" key="2">
    <source>
        <dbReference type="SAM" id="Phobius"/>
    </source>
</evidence>
<dbReference type="InterPro" id="IPR051014">
    <property type="entry name" value="Cation_Transport_ATPase_IB"/>
</dbReference>
<keyword evidence="2" id="KW-0472">Membrane</keyword>
<dbReference type="PANTHER" id="PTHR48085:SF5">
    <property type="entry name" value="CADMIUM_ZINC-TRANSPORTING ATPASE HMA4-RELATED"/>
    <property type="match status" value="1"/>
</dbReference>
<keyword evidence="4" id="KW-1185">Reference proteome</keyword>
<keyword evidence="2" id="KW-1133">Transmembrane helix</keyword>
<evidence type="ECO:0000313" key="3">
    <source>
        <dbReference type="EMBL" id="GAA0203965.1"/>
    </source>
</evidence>
<gene>
    <name evidence="3" type="ORF">GCM10008919_04070</name>
</gene>
<reference evidence="3 4" key="1">
    <citation type="journal article" date="2019" name="Int. J. Syst. Evol. Microbiol.">
        <title>The Global Catalogue of Microorganisms (GCM) 10K type strain sequencing project: providing services to taxonomists for standard genome sequencing and annotation.</title>
        <authorList>
            <consortium name="The Broad Institute Genomics Platform"/>
            <consortium name="The Broad Institute Genome Sequencing Center for Infectious Disease"/>
            <person name="Wu L."/>
            <person name="Ma J."/>
        </authorList>
    </citation>
    <scope>NUCLEOTIDE SEQUENCE [LARGE SCALE GENOMIC DNA]</scope>
    <source>
        <strain evidence="3 4">JCM 8542</strain>
    </source>
</reference>
<feature type="transmembrane region" description="Helical" evidence="2">
    <location>
        <begin position="36"/>
        <end position="59"/>
    </location>
</feature>
<dbReference type="Proteomes" id="UP001500399">
    <property type="component" value="Unassembled WGS sequence"/>
</dbReference>
<accession>A0ABN0SWQ8</accession>
<feature type="transmembrane region" description="Helical" evidence="2">
    <location>
        <begin position="12"/>
        <end position="30"/>
    </location>
</feature>
<evidence type="ECO:0000313" key="4">
    <source>
        <dbReference type="Proteomes" id="UP001500399"/>
    </source>
</evidence>
<feature type="transmembrane region" description="Helical" evidence="2">
    <location>
        <begin position="212"/>
        <end position="230"/>
    </location>
</feature>
<comment type="caution">
    <text evidence="3">The sequence shown here is derived from an EMBL/GenBank/DDBJ whole genome shotgun (WGS) entry which is preliminary data.</text>
</comment>
<dbReference type="RefSeq" id="WP_304987798.1">
    <property type="nucleotide sequence ID" value="NZ_BAAACR010000002.1"/>
</dbReference>